<reference evidence="1" key="1">
    <citation type="submission" date="2022-11" db="EMBL/GenBank/DDBJ databases">
        <title>The characterization of three novel Bacteroidetes species and genomic analysis of their roles in tidal elemental geochemical cycles.</title>
        <authorList>
            <person name="Ma K.-J."/>
        </authorList>
    </citation>
    <scope>NUCLEOTIDE SEQUENCE</scope>
    <source>
        <strain evidence="1">M415</strain>
    </source>
</reference>
<dbReference type="AlphaFoldDB" id="A0AAE3MIM4"/>
<dbReference type="EMBL" id="JAPFQP010000001">
    <property type="protein sequence ID" value="MCX2718241.1"/>
    <property type="molecule type" value="Genomic_DNA"/>
</dbReference>
<evidence type="ECO:0000313" key="2">
    <source>
        <dbReference type="Proteomes" id="UP001207116"/>
    </source>
</evidence>
<proteinExistence type="predicted"/>
<gene>
    <name evidence="1" type="ORF">OO016_01385</name>
</gene>
<sequence>MKAILLSIVLMGWFNFMQPDPGMQEIQVNDVLVIQQPSGPDFKHIHFPKKNFIIKRGGIANMKQLAGKKVIVEAISYDKDGSTLITLSRQDGMKFFRAFPTVKASLEDALDSGELRK</sequence>
<evidence type="ECO:0000313" key="1">
    <source>
        <dbReference type="EMBL" id="MCX2718241.1"/>
    </source>
</evidence>
<keyword evidence="2" id="KW-1185">Reference proteome</keyword>
<name>A0AAE3MIM4_9FLAO</name>
<organism evidence="1 2">
    <name type="scientific">Lentiprolixibacter aurantiacus</name>
    <dbReference type="NCBI Taxonomy" id="2993939"/>
    <lineage>
        <taxon>Bacteria</taxon>
        <taxon>Pseudomonadati</taxon>
        <taxon>Bacteroidota</taxon>
        <taxon>Flavobacteriia</taxon>
        <taxon>Flavobacteriales</taxon>
        <taxon>Flavobacteriaceae</taxon>
        <taxon>Lentiprolixibacter</taxon>
    </lineage>
</organism>
<protein>
    <submittedName>
        <fullName evidence="1">Uncharacterized protein</fullName>
    </submittedName>
</protein>
<dbReference type="Proteomes" id="UP001207116">
    <property type="component" value="Unassembled WGS sequence"/>
</dbReference>
<comment type="caution">
    <text evidence="1">The sequence shown here is derived from an EMBL/GenBank/DDBJ whole genome shotgun (WGS) entry which is preliminary data.</text>
</comment>
<dbReference type="RefSeq" id="WP_266010235.1">
    <property type="nucleotide sequence ID" value="NZ_JAPFQP010000001.1"/>
</dbReference>
<accession>A0AAE3MIM4</accession>